<evidence type="ECO:0000256" key="1">
    <source>
        <dbReference type="ARBA" id="ARBA00003594"/>
    </source>
</evidence>
<comment type="subcellular location">
    <subcellularLocation>
        <location evidence="2">Peroxisome membrane</location>
        <topology evidence="2">Peripheral membrane protein</topology>
    </subcellularLocation>
</comment>
<feature type="compositionally biased region" description="Gly residues" evidence="6">
    <location>
        <begin position="266"/>
        <end position="279"/>
    </location>
</feature>
<reference evidence="7" key="1">
    <citation type="submission" date="2022-07" db="EMBL/GenBank/DDBJ databases">
        <title>Draft genome sequence of Zalerion maritima ATCC 34329, a (micro)plastics degrading marine fungus.</title>
        <authorList>
            <person name="Paco A."/>
            <person name="Goncalves M.F.M."/>
            <person name="Rocha-Santos T.A.P."/>
            <person name="Alves A."/>
        </authorList>
    </citation>
    <scope>NUCLEOTIDE SEQUENCE</scope>
    <source>
        <strain evidence="7">ATCC 34329</strain>
    </source>
</reference>
<evidence type="ECO:0000256" key="6">
    <source>
        <dbReference type="SAM" id="MobiDB-lite"/>
    </source>
</evidence>
<keyword evidence="8" id="KW-1185">Reference proteome</keyword>
<feature type="compositionally biased region" description="Basic and acidic residues" evidence="6">
    <location>
        <begin position="565"/>
        <end position="580"/>
    </location>
</feature>
<feature type="compositionally biased region" description="Acidic residues" evidence="6">
    <location>
        <begin position="553"/>
        <end position="564"/>
    </location>
</feature>
<gene>
    <name evidence="7" type="ORF">MKZ38_005418</name>
</gene>
<evidence type="ECO:0000313" key="8">
    <source>
        <dbReference type="Proteomes" id="UP001201980"/>
    </source>
</evidence>
<dbReference type="GO" id="GO:0045033">
    <property type="term" value="P:peroxisome inheritance"/>
    <property type="evidence" value="ECO:0007669"/>
    <property type="project" value="InterPro"/>
</dbReference>
<feature type="compositionally biased region" description="Low complexity" evidence="6">
    <location>
        <begin position="381"/>
        <end position="395"/>
    </location>
</feature>
<feature type="compositionally biased region" description="Basic and acidic residues" evidence="6">
    <location>
        <begin position="26"/>
        <end position="35"/>
    </location>
</feature>
<feature type="region of interest" description="Disordered" evidence="6">
    <location>
        <begin position="551"/>
        <end position="580"/>
    </location>
</feature>
<dbReference type="InterPro" id="IPR024758">
    <property type="entry name" value="Inp1"/>
</dbReference>
<evidence type="ECO:0000256" key="5">
    <source>
        <dbReference type="ARBA" id="ARBA00023136"/>
    </source>
</evidence>
<feature type="region of interest" description="Disordered" evidence="6">
    <location>
        <begin position="13"/>
        <end position="53"/>
    </location>
</feature>
<evidence type="ECO:0000256" key="2">
    <source>
        <dbReference type="ARBA" id="ARBA00004421"/>
    </source>
</evidence>
<dbReference type="GO" id="GO:0005780">
    <property type="term" value="C:extrinsic component of intraperoxisomal membrane"/>
    <property type="evidence" value="ECO:0007669"/>
    <property type="project" value="InterPro"/>
</dbReference>
<dbReference type="AlphaFoldDB" id="A0AAD5RK40"/>
<dbReference type="Proteomes" id="UP001201980">
    <property type="component" value="Unassembled WGS sequence"/>
</dbReference>
<feature type="compositionally biased region" description="Low complexity" evidence="6">
    <location>
        <begin position="243"/>
        <end position="254"/>
    </location>
</feature>
<protein>
    <recommendedName>
        <fullName evidence="4">Inheritance of peroxisomes protein 1</fullName>
    </recommendedName>
</protein>
<feature type="region of interest" description="Disordered" evidence="6">
    <location>
        <begin position="227"/>
        <end position="504"/>
    </location>
</feature>
<dbReference type="Pfam" id="PF12634">
    <property type="entry name" value="Inp1"/>
    <property type="match status" value="1"/>
</dbReference>
<evidence type="ECO:0000256" key="4">
    <source>
        <dbReference type="ARBA" id="ARBA00021397"/>
    </source>
</evidence>
<sequence>MGAIYYTPSVSNEKFLSPKPLSPRSAMDRRSRRDPPGQALRRASTAPISQPAASTSAGAAAAIAADPEASVESLFNHPSARIVTFMNHESTGRFAPETLVPSGRVDRTLAVGPLRIYKAPGSVTFLNCGSALKPILPKSQCWAIEEDSSKFILQIRAPQFWRIEIPVDTPEQVELAAAFRDVLDTILLFDKTPCPFQRSFTVELPDSPEVKKRPWRPVPKAIDSLAGKLESTSITPSKKAQKAQKAPSSPSAAANRPREARTPGSSRGGSRGTSRGGSGHSTPPLTPGTSRVGEVARLTKAFDQQEEISNRLSGHRRQPSSASRQARRSSRVTGVPPPLSLTTPDRSKSRTSMYSDSGPTSPTASTAGSDSFYSGESWQYSSPPFSALSSPSSAPVYDDDDGICVEGLEVEPPPQPKPRSHYPPSASKSGRAHASGEGAAAMGTGTKGPAVGKGHMRRRSSGVGQSTGSLRRPTLSSLPPPANLLSPPQRRRSGAPSAESTARQLAAQRVMPGAYLVTLMLRVSAKIAAGEWRGVVFGVNEDGERIPVQWDYTEGDSDDEDDEAYERRKAEAEKEFVGVD</sequence>
<name>A0AAD5RK40_9PEZI</name>
<proteinExistence type="inferred from homology"/>
<feature type="compositionally biased region" description="Low complexity" evidence="6">
    <location>
        <begin position="466"/>
        <end position="488"/>
    </location>
</feature>
<organism evidence="7 8">
    <name type="scientific">Zalerion maritima</name>
    <dbReference type="NCBI Taxonomy" id="339359"/>
    <lineage>
        <taxon>Eukaryota</taxon>
        <taxon>Fungi</taxon>
        <taxon>Dikarya</taxon>
        <taxon>Ascomycota</taxon>
        <taxon>Pezizomycotina</taxon>
        <taxon>Sordariomycetes</taxon>
        <taxon>Lulworthiomycetidae</taxon>
        <taxon>Lulworthiales</taxon>
        <taxon>Lulworthiaceae</taxon>
        <taxon>Zalerion</taxon>
    </lineage>
</organism>
<evidence type="ECO:0000313" key="7">
    <source>
        <dbReference type="EMBL" id="KAJ2896595.1"/>
    </source>
</evidence>
<accession>A0AAD5RK40</accession>
<dbReference type="EMBL" id="JAKWBI020000323">
    <property type="protein sequence ID" value="KAJ2896595.1"/>
    <property type="molecule type" value="Genomic_DNA"/>
</dbReference>
<feature type="compositionally biased region" description="Polar residues" evidence="6">
    <location>
        <begin position="340"/>
        <end position="380"/>
    </location>
</feature>
<comment type="function">
    <text evidence="1">Required for peroxisome inheritance.</text>
</comment>
<comment type="caution">
    <text evidence="7">The sequence shown here is derived from an EMBL/GenBank/DDBJ whole genome shotgun (WGS) entry which is preliminary data.</text>
</comment>
<keyword evidence="5" id="KW-0472">Membrane</keyword>
<comment type="similarity">
    <text evidence="3">Belongs to the INP1 family.</text>
</comment>
<evidence type="ECO:0000256" key="3">
    <source>
        <dbReference type="ARBA" id="ARBA00010707"/>
    </source>
</evidence>